<dbReference type="AlphaFoldDB" id="A0A0G1GVA8"/>
<name>A0A0G1GVA8_9BACT</name>
<reference evidence="1 2" key="1">
    <citation type="journal article" date="2015" name="Nature">
        <title>rRNA introns, odd ribosomes, and small enigmatic genomes across a large radiation of phyla.</title>
        <authorList>
            <person name="Brown C.T."/>
            <person name="Hug L.A."/>
            <person name="Thomas B.C."/>
            <person name="Sharon I."/>
            <person name="Castelle C.J."/>
            <person name="Singh A."/>
            <person name="Wilkins M.J."/>
            <person name="Williams K.H."/>
            <person name="Banfield J.F."/>
        </authorList>
    </citation>
    <scope>NUCLEOTIDE SEQUENCE [LARGE SCALE GENOMIC DNA]</scope>
</reference>
<comment type="caution">
    <text evidence="1">The sequence shown here is derived from an EMBL/GenBank/DDBJ whole genome shotgun (WGS) entry which is preliminary data.</text>
</comment>
<dbReference type="Proteomes" id="UP000034617">
    <property type="component" value="Unassembled WGS sequence"/>
</dbReference>
<sequence>MLGKLKEFLGGCGQKGKEPIETILQDSQLIVEEIIKISRDAYASSVAERERYMKATARLGVADKIIPLPGVSEWGNVGTKILLNESERADFFKEVCAIEDEEGV</sequence>
<gene>
    <name evidence="1" type="ORF">UW22_C0013G0010</name>
</gene>
<dbReference type="EMBL" id="LCHM01000013">
    <property type="protein sequence ID" value="KKT38123.1"/>
    <property type="molecule type" value="Genomic_DNA"/>
</dbReference>
<proteinExistence type="predicted"/>
<evidence type="ECO:0000313" key="2">
    <source>
        <dbReference type="Proteomes" id="UP000034617"/>
    </source>
</evidence>
<organism evidence="1 2">
    <name type="scientific">Candidatus Gottesmanbacteria bacterium GW2011_GWB1_44_11c</name>
    <dbReference type="NCBI Taxonomy" id="1618447"/>
    <lineage>
        <taxon>Bacteria</taxon>
        <taxon>Candidatus Gottesmaniibacteriota</taxon>
    </lineage>
</organism>
<evidence type="ECO:0000313" key="1">
    <source>
        <dbReference type="EMBL" id="KKT38123.1"/>
    </source>
</evidence>
<protein>
    <submittedName>
        <fullName evidence="1">Uncharacterized protein</fullName>
    </submittedName>
</protein>
<accession>A0A0G1GVA8</accession>